<dbReference type="CDD" id="cd00067">
    <property type="entry name" value="GAL4"/>
    <property type="match status" value="1"/>
</dbReference>
<dbReference type="InterPro" id="IPR051430">
    <property type="entry name" value="Fungal_TF_Env_Response"/>
</dbReference>
<dbReference type="GO" id="GO:0006351">
    <property type="term" value="P:DNA-templated transcription"/>
    <property type="evidence" value="ECO:0007669"/>
    <property type="project" value="InterPro"/>
</dbReference>
<evidence type="ECO:0000313" key="9">
    <source>
        <dbReference type="Proteomes" id="UP000324241"/>
    </source>
</evidence>
<reference evidence="8 9" key="1">
    <citation type="submission" date="2019-08" db="EMBL/GenBank/DDBJ databases">
        <title>The genome sequence of a newly discovered highly antifungal drug resistant Aspergillus species, Aspergillus tanneri NIH 1004.</title>
        <authorList>
            <person name="Mounaud S."/>
            <person name="Singh I."/>
            <person name="Joardar V."/>
            <person name="Pakala S."/>
            <person name="Pakala S."/>
            <person name="Venepally P."/>
            <person name="Chung J.K."/>
            <person name="Losada L."/>
            <person name="Nierman W.C."/>
        </authorList>
    </citation>
    <scope>NUCLEOTIDE SEQUENCE [LARGE SCALE GENOMIC DNA]</scope>
    <source>
        <strain evidence="8 9">NIH1004</strain>
    </source>
</reference>
<dbReference type="GO" id="GO:0000978">
    <property type="term" value="F:RNA polymerase II cis-regulatory region sequence-specific DNA binding"/>
    <property type="evidence" value="ECO:0007669"/>
    <property type="project" value="TreeGrafter"/>
</dbReference>
<dbReference type="PROSITE" id="PS00463">
    <property type="entry name" value="ZN2_CY6_FUNGAL_1"/>
    <property type="match status" value="1"/>
</dbReference>
<dbReference type="PANTHER" id="PTHR31944">
    <property type="entry name" value="HEME-RESPONSIVE ZINC FINGER TRANSCRIPTION FACTOR HAP1"/>
    <property type="match status" value="1"/>
</dbReference>
<dbReference type="GO" id="GO:0001228">
    <property type="term" value="F:DNA-binding transcription activator activity, RNA polymerase II-specific"/>
    <property type="evidence" value="ECO:0007669"/>
    <property type="project" value="TreeGrafter"/>
</dbReference>
<name>A0A5M9M8Q8_9EURO</name>
<dbReference type="GeneID" id="54333510"/>
<dbReference type="SMART" id="SM00906">
    <property type="entry name" value="Fungal_trans"/>
    <property type="match status" value="1"/>
</dbReference>
<keyword evidence="1" id="KW-0479">Metal-binding</keyword>
<dbReference type="SMART" id="SM00066">
    <property type="entry name" value="GAL4"/>
    <property type="match status" value="1"/>
</dbReference>
<evidence type="ECO:0000313" key="8">
    <source>
        <dbReference type="EMBL" id="KAA8641870.1"/>
    </source>
</evidence>
<evidence type="ECO:0000256" key="3">
    <source>
        <dbReference type="ARBA" id="ARBA00023015"/>
    </source>
</evidence>
<dbReference type="SUPFAM" id="SSF57701">
    <property type="entry name" value="Zn2/Cys6 DNA-binding domain"/>
    <property type="match status" value="1"/>
</dbReference>
<dbReference type="VEuPathDB" id="FungiDB:EYZ11_003103"/>
<evidence type="ECO:0000256" key="1">
    <source>
        <dbReference type="ARBA" id="ARBA00022723"/>
    </source>
</evidence>
<dbReference type="PROSITE" id="PS50048">
    <property type="entry name" value="ZN2_CY6_FUNGAL_2"/>
    <property type="match status" value="1"/>
</dbReference>
<protein>
    <recommendedName>
        <fullName evidence="7">Zn(2)-C6 fungal-type domain-containing protein</fullName>
    </recommendedName>
</protein>
<proteinExistence type="predicted"/>
<dbReference type="AlphaFoldDB" id="A0A5M9M8Q8"/>
<dbReference type="Pfam" id="PF00172">
    <property type="entry name" value="Zn_clus"/>
    <property type="match status" value="1"/>
</dbReference>
<dbReference type="PANTHER" id="PTHR31944:SF129">
    <property type="entry name" value="ASPYRIDONES CLUSTER REGULATOR APDR-RELATED"/>
    <property type="match status" value="1"/>
</dbReference>
<keyword evidence="5" id="KW-0804">Transcription</keyword>
<dbReference type="GO" id="GO:0005634">
    <property type="term" value="C:nucleus"/>
    <property type="evidence" value="ECO:0007669"/>
    <property type="project" value="TreeGrafter"/>
</dbReference>
<keyword evidence="2" id="KW-0862">Zinc</keyword>
<dbReference type="Gene3D" id="4.10.240.10">
    <property type="entry name" value="Zn(2)-C6 fungal-type DNA-binding domain"/>
    <property type="match status" value="1"/>
</dbReference>
<keyword evidence="6" id="KW-0539">Nucleus</keyword>
<evidence type="ECO:0000256" key="6">
    <source>
        <dbReference type="ARBA" id="ARBA00023242"/>
    </source>
</evidence>
<feature type="domain" description="Zn(2)-C6 fungal-type" evidence="7">
    <location>
        <begin position="14"/>
        <end position="43"/>
    </location>
</feature>
<keyword evidence="3" id="KW-0805">Transcription regulation</keyword>
<gene>
    <name evidence="8" type="ORF">ATNIH1004_010809</name>
</gene>
<organism evidence="8 9">
    <name type="scientific">Aspergillus tanneri</name>
    <dbReference type="NCBI Taxonomy" id="1220188"/>
    <lineage>
        <taxon>Eukaryota</taxon>
        <taxon>Fungi</taxon>
        <taxon>Dikarya</taxon>
        <taxon>Ascomycota</taxon>
        <taxon>Pezizomycotina</taxon>
        <taxon>Eurotiomycetes</taxon>
        <taxon>Eurotiomycetidae</taxon>
        <taxon>Eurotiales</taxon>
        <taxon>Aspergillaceae</taxon>
        <taxon>Aspergillus</taxon>
        <taxon>Aspergillus subgen. Circumdati</taxon>
    </lineage>
</organism>
<evidence type="ECO:0000259" key="7">
    <source>
        <dbReference type="PROSITE" id="PS50048"/>
    </source>
</evidence>
<dbReference type="Proteomes" id="UP000324241">
    <property type="component" value="Unassembled WGS sequence"/>
</dbReference>
<dbReference type="InterPro" id="IPR036864">
    <property type="entry name" value="Zn2-C6_fun-type_DNA-bd_sf"/>
</dbReference>
<evidence type="ECO:0000256" key="5">
    <source>
        <dbReference type="ARBA" id="ARBA00023163"/>
    </source>
</evidence>
<dbReference type="InterPro" id="IPR001138">
    <property type="entry name" value="Zn2Cys6_DnaBD"/>
</dbReference>
<keyword evidence="4" id="KW-0238">DNA-binding</keyword>
<evidence type="ECO:0000256" key="4">
    <source>
        <dbReference type="ARBA" id="ARBA00023125"/>
    </source>
</evidence>
<dbReference type="InterPro" id="IPR007219">
    <property type="entry name" value="XnlR_reg_dom"/>
</dbReference>
<dbReference type="GO" id="GO:0008270">
    <property type="term" value="F:zinc ion binding"/>
    <property type="evidence" value="ECO:0007669"/>
    <property type="project" value="InterPro"/>
</dbReference>
<sequence>MSAQVYRRRRPAVACIECRRRKVKCDRSLPCGPCCNASLLCGYRNPLAPTDPRAGLAATDLSTASEEYGATNLNTTIHTSTTLFSSGSGMPLSLSPLMYTSSGDASMNESVDLPGRTVSHAKNFGCGKHYIQSSFEQIIKSERSIKYYTQSGPPNITNNLLPKSTCDRLITLYLHTFESVFRVLHIPTFMQQYELYWNNPLGTSRAFPSTLALVLAIGACFVSDADADELQLLASKWIYGAQFWLTDSFEKFDIDLSILQVSALLLLARQTLPDPSELVWISGDFPLRIAVGLGLHKEARIHFPDFPPVETELRKRLWATILEMSIQSCLDTGMPPSISNDDFDCEPPSNIHDVDVSNPSAAADTANSFTQSTILRMLMQTMPVRLQILRYCNALKKTPSQDYQGILKLGMQLDTMCRSHTAMLQSYQMGTNSDTPKPTEFQIHVLNILARRFLLALHSPFAVEAKADQSFYFSRKVLTENALLCLSPPQTVQHAPLPLGSLPECQHELLRLKVRGGDIIKHTLCHATAILIIELITELEENAFPITHSLSQDLFCHTIEESMGVFRRRIQAGETSVDIYVLFSCAMAQAKVIKAGLAPERQIIETAKESLVFCCEQLKFKAQTSALSFLGLAPSLQLALENDPGGLNSWESMEIRFLPSIRPPTHPEHALDNRNDLCH</sequence>
<dbReference type="EMBL" id="QUQM01000008">
    <property type="protein sequence ID" value="KAA8641870.1"/>
    <property type="molecule type" value="Genomic_DNA"/>
</dbReference>
<dbReference type="OrthoDB" id="4500359at2759"/>
<dbReference type="CDD" id="cd12148">
    <property type="entry name" value="fungal_TF_MHR"/>
    <property type="match status" value="1"/>
</dbReference>
<dbReference type="RefSeq" id="XP_033421232.1">
    <property type="nucleotide sequence ID" value="XM_033575377.1"/>
</dbReference>
<comment type="caution">
    <text evidence="8">The sequence shown here is derived from an EMBL/GenBank/DDBJ whole genome shotgun (WGS) entry which is preliminary data.</text>
</comment>
<accession>A0A5M9M8Q8</accession>
<evidence type="ECO:0000256" key="2">
    <source>
        <dbReference type="ARBA" id="ARBA00022833"/>
    </source>
</evidence>
<dbReference type="Pfam" id="PF04082">
    <property type="entry name" value="Fungal_trans"/>
    <property type="match status" value="1"/>
</dbReference>